<reference evidence="1 2" key="1">
    <citation type="submission" date="2019-05" db="EMBL/GenBank/DDBJ databases">
        <title>Another draft genome of Portunus trituberculatus and its Hox gene families provides insights of decapod evolution.</title>
        <authorList>
            <person name="Jeong J.-H."/>
            <person name="Song I."/>
            <person name="Kim S."/>
            <person name="Choi T."/>
            <person name="Kim D."/>
            <person name="Ryu S."/>
            <person name="Kim W."/>
        </authorList>
    </citation>
    <scope>NUCLEOTIDE SEQUENCE [LARGE SCALE GENOMIC DNA]</scope>
    <source>
        <tissue evidence="1">Muscle</tissue>
    </source>
</reference>
<comment type="caution">
    <text evidence="1">The sequence shown here is derived from an EMBL/GenBank/DDBJ whole genome shotgun (WGS) entry which is preliminary data.</text>
</comment>
<dbReference type="Proteomes" id="UP000324222">
    <property type="component" value="Unassembled WGS sequence"/>
</dbReference>
<gene>
    <name evidence="1" type="ORF">E2C01_047500</name>
</gene>
<dbReference type="EMBL" id="VSRR010011754">
    <property type="protein sequence ID" value="MPC53599.1"/>
    <property type="molecule type" value="Genomic_DNA"/>
</dbReference>
<protein>
    <submittedName>
        <fullName evidence="1">Uncharacterized protein</fullName>
    </submittedName>
</protein>
<evidence type="ECO:0000313" key="2">
    <source>
        <dbReference type="Proteomes" id="UP000324222"/>
    </source>
</evidence>
<accession>A0A5B7G7M2</accession>
<evidence type="ECO:0000313" key="1">
    <source>
        <dbReference type="EMBL" id="MPC53599.1"/>
    </source>
</evidence>
<organism evidence="1 2">
    <name type="scientific">Portunus trituberculatus</name>
    <name type="common">Swimming crab</name>
    <name type="synonym">Neptunus trituberculatus</name>
    <dbReference type="NCBI Taxonomy" id="210409"/>
    <lineage>
        <taxon>Eukaryota</taxon>
        <taxon>Metazoa</taxon>
        <taxon>Ecdysozoa</taxon>
        <taxon>Arthropoda</taxon>
        <taxon>Crustacea</taxon>
        <taxon>Multicrustacea</taxon>
        <taxon>Malacostraca</taxon>
        <taxon>Eumalacostraca</taxon>
        <taxon>Eucarida</taxon>
        <taxon>Decapoda</taxon>
        <taxon>Pleocyemata</taxon>
        <taxon>Brachyura</taxon>
        <taxon>Eubrachyura</taxon>
        <taxon>Portunoidea</taxon>
        <taxon>Portunidae</taxon>
        <taxon>Portuninae</taxon>
        <taxon>Portunus</taxon>
    </lineage>
</organism>
<name>A0A5B7G7M2_PORTR</name>
<proteinExistence type="predicted"/>
<dbReference type="AlphaFoldDB" id="A0A5B7G7M2"/>
<sequence>MSSSSDDAEAVVALLLVYRKSQQKRKCLRIRPWLSRRKERIECLPHSKLAYISHKKIVNRKTICTIAIKFNPDKSPVLTSNDTLH</sequence>
<keyword evidence="2" id="KW-1185">Reference proteome</keyword>